<protein>
    <submittedName>
        <fullName evidence="3">Uncharacterized protein</fullName>
    </submittedName>
</protein>
<name>A0AAN8MVZ0_9PEZI</name>
<evidence type="ECO:0000313" key="4">
    <source>
        <dbReference type="Proteomes" id="UP001313282"/>
    </source>
</evidence>
<reference evidence="3 4" key="1">
    <citation type="submission" date="2019-10" db="EMBL/GenBank/DDBJ databases">
        <authorList>
            <person name="Palmer J.M."/>
        </authorList>
    </citation>
    <scope>NUCLEOTIDE SEQUENCE [LARGE SCALE GENOMIC DNA]</scope>
    <source>
        <strain evidence="3 4">TWF718</strain>
    </source>
</reference>
<gene>
    <name evidence="3" type="ORF">TWF718_006174</name>
</gene>
<dbReference type="Proteomes" id="UP001313282">
    <property type="component" value="Unassembled WGS sequence"/>
</dbReference>
<keyword evidence="4" id="KW-1185">Reference proteome</keyword>
<proteinExistence type="predicted"/>
<evidence type="ECO:0000256" key="2">
    <source>
        <dbReference type="SAM" id="SignalP"/>
    </source>
</evidence>
<feature type="chain" id="PRO_5042923268" evidence="2">
    <location>
        <begin position="26"/>
        <end position="370"/>
    </location>
</feature>
<accession>A0AAN8MVZ0</accession>
<comment type="caution">
    <text evidence="3">The sequence shown here is derived from an EMBL/GenBank/DDBJ whole genome shotgun (WGS) entry which is preliminary data.</text>
</comment>
<organism evidence="3 4">
    <name type="scientific">Orbilia javanica</name>
    <dbReference type="NCBI Taxonomy" id="47235"/>
    <lineage>
        <taxon>Eukaryota</taxon>
        <taxon>Fungi</taxon>
        <taxon>Dikarya</taxon>
        <taxon>Ascomycota</taxon>
        <taxon>Pezizomycotina</taxon>
        <taxon>Orbiliomycetes</taxon>
        <taxon>Orbiliales</taxon>
        <taxon>Orbiliaceae</taxon>
        <taxon>Orbilia</taxon>
    </lineage>
</organism>
<sequence>MFYRTAFLSLLVLMQPGYFIPAANASYTRTAGGPDIQRDLSTIDAASDALGEFFESSHSKRGPPGRFARTKSNNPNVPRNTHKESLAIKALESYFGLVGNAVIMLECGIGYFTFVGLDDAPPPKCSRAGAFTATLEDKHAKAVRILNDKGLLTRSFTNLTDTTPVAFLSLNYAHPLQKENYIRDIVALDEEFDYNVYSSCRQSGNCITPSATQKVAQPTSLPRPILIRFYLDQRRKYSLSNSLAVRDALPQIPDPSPFPTPVSYVFPSPSPTPVSYVSPSPTQLSDEEIELTVYSVVEDVFQEEWQKIYDMINAGSVRTIPASALTRASKAMDIEGPFENEYIQVRYMTQGEFKSVVGAAFASLQTLYLI</sequence>
<feature type="signal peptide" evidence="2">
    <location>
        <begin position="1"/>
        <end position="25"/>
    </location>
</feature>
<evidence type="ECO:0000313" key="3">
    <source>
        <dbReference type="EMBL" id="KAK6348377.1"/>
    </source>
</evidence>
<keyword evidence="2" id="KW-0732">Signal</keyword>
<dbReference type="EMBL" id="JAVHNR010000003">
    <property type="protein sequence ID" value="KAK6348377.1"/>
    <property type="molecule type" value="Genomic_DNA"/>
</dbReference>
<feature type="region of interest" description="Disordered" evidence="1">
    <location>
        <begin position="55"/>
        <end position="81"/>
    </location>
</feature>
<evidence type="ECO:0000256" key="1">
    <source>
        <dbReference type="SAM" id="MobiDB-lite"/>
    </source>
</evidence>
<feature type="compositionally biased region" description="Polar residues" evidence="1">
    <location>
        <begin position="70"/>
        <end position="79"/>
    </location>
</feature>
<dbReference type="AlphaFoldDB" id="A0AAN8MVZ0"/>